<comment type="caution">
    <text evidence="1">The sequence shown here is derived from an EMBL/GenBank/DDBJ whole genome shotgun (WGS) entry which is preliminary data.</text>
</comment>
<gene>
    <name evidence="1" type="ORF">CTRU02_210804</name>
</gene>
<evidence type="ECO:0000313" key="1">
    <source>
        <dbReference type="EMBL" id="KAL0934005.1"/>
    </source>
</evidence>
<protein>
    <submittedName>
        <fullName evidence="1">Amine oxidase</fullName>
    </submittedName>
</protein>
<keyword evidence="2" id="KW-1185">Reference proteome</keyword>
<sequence>MSGRLVVFFGALSIVAAGAIPDSAAATVIEKDVVILGGGASGSHAAVRLREDYNKTVVVVEKQNRIGGHVGTFDDPETGNSYDYGVNSYTDYPGAREFVARLNVSVQTPSRLALTTSYADFRTGKLTNYSLPASADISAALRTYIELAEKYEDMILPSYAKFPKINETIPEDLTMHFADFVKKYKIEAAVPRIFQVTGLGMEEFPNQLTIYVMQVFGAPLARSLLGIIGSFVPVSRRNQEIYDSIADLLGEDILYSSTAIKTVRTDEGVEVLVRSAQKKHTLIRAKKLIISFEPTLDNLRGIDIDTKETAVFEKWLWSTVHAGIISHPSLPALRSYTNTDVTKWQSLPDLPFVGRFDYLGDDNYRVLVGGAAGFDIREAQNLMKKSLHQLSAAGTIPDLGDEPIKIKAWADHGAMQLHASETDLKAGFIPKLYELQGRKSTYFTGGAWTAQFTTILWEYNNQYLLPKLLAEF</sequence>
<name>A0ACC3YQ37_COLTU</name>
<dbReference type="EMBL" id="VUJX02000007">
    <property type="protein sequence ID" value="KAL0934005.1"/>
    <property type="molecule type" value="Genomic_DNA"/>
</dbReference>
<proteinExistence type="predicted"/>
<accession>A0ACC3YQ37</accession>
<reference evidence="1 2" key="1">
    <citation type="journal article" date="2020" name="Phytopathology">
        <title>Genome Sequence Resources of Colletotrichum truncatum, C. plurivorum, C. musicola, and C. sojae: Four Species Pathogenic to Soybean (Glycine max).</title>
        <authorList>
            <person name="Rogerio F."/>
            <person name="Boufleur T.R."/>
            <person name="Ciampi-Guillardi M."/>
            <person name="Sukno S.A."/>
            <person name="Thon M.R."/>
            <person name="Massola Junior N.S."/>
            <person name="Baroncelli R."/>
        </authorList>
    </citation>
    <scope>NUCLEOTIDE SEQUENCE [LARGE SCALE GENOMIC DNA]</scope>
    <source>
        <strain evidence="1 2">CMES1059</strain>
    </source>
</reference>
<evidence type="ECO:0000313" key="2">
    <source>
        <dbReference type="Proteomes" id="UP000805649"/>
    </source>
</evidence>
<dbReference type="Proteomes" id="UP000805649">
    <property type="component" value="Unassembled WGS sequence"/>
</dbReference>
<organism evidence="1 2">
    <name type="scientific">Colletotrichum truncatum</name>
    <name type="common">Anthracnose fungus</name>
    <name type="synonym">Colletotrichum capsici</name>
    <dbReference type="NCBI Taxonomy" id="5467"/>
    <lineage>
        <taxon>Eukaryota</taxon>
        <taxon>Fungi</taxon>
        <taxon>Dikarya</taxon>
        <taxon>Ascomycota</taxon>
        <taxon>Pezizomycotina</taxon>
        <taxon>Sordariomycetes</taxon>
        <taxon>Hypocreomycetidae</taxon>
        <taxon>Glomerellales</taxon>
        <taxon>Glomerellaceae</taxon>
        <taxon>Colletotrichum</taxon>
        <taxon>Colletotrichum truncatum species complex</taxon>
    </lineage>
</organism>